<dbReference type="Proteomes" id="UP001604335">
    <property type="component" value="Unassembled WGS sequence"/>
</dbReference>
<gene>
    <name evidence="1" type="ORF">VPK24_00640</name>
</gene>
<dbReference type="RefSeq" id="WP_393009793.1">
    <property type="nucleotide sequence ID" value="NZ_JAZAQF010000001.1"/>
</dbReference>
<proteinExistence type="predicted"/>
<name>A0ABW7C4R4_9CYAN</name>
<dbReference type="EMBL" id="JAZAQF010000001">
    <property type="protein sequence ID" value="MFG3816127.1"/>
    <property type="molecule type" value="Genomic_DNA"/>
</dbReference>
<keyword evidence="2" id="KW-1185">Reference proteome</keyword>
<sequence>MSATPFQVSACRHCRYYTPEGRRGGYCGQFDAVVRAGWKACPLAMPAFAPSWESLERLVHSPAETGVAIVATVEFKNEAALATTTSVLRSNASASIA</sequence>
<evidence type="ECO:0000313" key="1">
    <source>
        <dbReference type="EMBL" id="MFG3816127.1"/>
    </source>
</evidence>
<reference evidence="2" key="1">
    <citation type="journal article" date="2024" name="Algal Res.">
        <title>Biochemical, toxicological and genomic investigation of a high-biomass producing Limnothrix strain isolated from Italian shallow drinking water reservoir.</title>
        <authorList>
            <person name="Simonazzi M."/>
            <person name="Shishido T.K."/>
            <person name="Delbaje E."/>
            <person name="Wahlsten M."/>
            <person name="Fewer D.P."/>
            <person name="Sivonen K."/>
            <person name="Pezzolesi L."/>
            <person name="Pistocchi R."/>
        </authorList>
    </citation>
    <scope>NUCLEOTIDE SEQUENCE [LARGE SCALE GENOMIC DNA]</scope>
    <source>
        <strain evidence="2">LRLZ20PSL1</strain>
    </source>
</reference>
<evidence type="ECO:0000313" key="2">
    <source>
        <dbReference type="Proteomes" id="UP001604335"/>
    </source>
</evidence>
<protein>
    <submittedName>
        <fullName evidence="1">Uncharacterized protein</fullName>
    </submittedName>
</protein>
<organism evidence="1 2">
    <name type="scientific">Limnothrix redekei LRLZ20PSL1</name>
    <dbReference type="NCBI Taxonomy" id="3112953"/>
    <lineage>
        <taxon>Bacteria</taxon>
        <taxon>Bacillati</taxon>
        <taxon>Cyanobacteriota</taxon>
        <taxon>Cyanophyceae</taxon>
        <taxon>Pseudanabaenales</taxon>
        <taxon>Pseudanabaenaceae</taxon>
        <taxon>Limnothrix</taxon>
    </lineage>
</organism>
<accession>A0ABW7C4R4</accession>
<comment type="caution">
    <text evidence="1">The sequence shown here is derived from an EMBL/GenBank/DDBJ whole genome shotgun (WGS) entry which is preliminary data.</text>
</comment>